<dbReference type="InterPro" id="IPR029063">
    <property type="entry name" value="SAM-dependent_MTases_sf"/>
</dbReference>
<organism evidence="3 4">
    <name type="scientific">Lithohypha guttulata</name>
    <dbReference type="NCBI Taxonomy" id="1690604"/>
    <lineage>
        <taxon>Eukaryota</taxon>
        <taxon>Fungi</taxon>
        <taxon>Dikarya</taxon>
        <taxon>Ascomycota</taxon>
        <taxon>Pezizomycotina</taxon>
        <taxon>Eurotiomycetes</taxon>
        <taxon>Chaetothyriomycetidae</taxon>
        <taxon>Chaetothyriales</taxon>
        <taxon>Trichomeriaceae</taxon>
        <taxon>Lithohypha</taxon>
    </lineage>
</organism>
<protein>
    <recommendedName>
        <fullName evidence="2">Methyltransferase type 11 domain-containing protein</fullName>
    </recommendedName>
</protein>
<dbReference type="Gene3D" id="3.40.50.150">
    <property type="entry name" value="Vaccinia Virus protein VP39"/>
    <property type="match status" value="1"/>
</dbReference>
<comment type="caution">
    <text evidence="3">The sequence shown here is derived from an EMBL/GenBank/DDBJ whole genome shotgun (WGS) entry which is preliminary data.</text>
</comment>
<evidence type="ECO:0000313" key="4">
    <source>
        <dbReference type="Proteomes" id="UP001345013"/>
    </source>
</evidence>
<dbReference type="PANTHER" id="PTHR44942:SF10">
    <property type="entry name" value="METHYLTRANSFERASE TYPE 11 DOMAIN-CONTAINING PROTEIN"/>
    <property type="match status" value="1"/>
</dbReference>
<dbReference type="InterPro" id="IPR051052">
    <property type="entry name" value="Diverse_substrate_MTase"/>
</dbReference>
<dbReference type="PANTHER" id="PTHR44942">
    <property type="entry name" value="METHYLTRANSF_11 DOMAIN-CONTAINING PROTEIN"/>
    <property type="match status" value="1"/>
</dbReference>
<evidence type="ECO:0000313" key="3">
    <source>
        <dbReference type="EMBL" id="KAK5092105.1"/>
    </source>
</evidence>
<name>A0ABR0K8N4_9EURO</name>
<reference evidence="3 4" key="1">
    <citation type="submission" date="2023-08" db="EMBL/GenBank/DDBJ databases">
        <title>Black Yeasts Isolated from many extreme environments.</title>
        <authorList>
            <person name="Coleine C."/>
            <person name="Stajich J.E."/>
            <person name="Selbmann L."/>
        </authorList>
    </citation>
    <scope>NUCLEOTIDE SEQUENCE [LARGE SCALE GENOMIC DNA]</scope>
    <source>
        <strain evidence="3 4">CCFEE 5885</strain>
    </source>
</reference>
<feature type="domain" description="Methyltransferase type 11" evidence="2">
    <location>
        <begin position="92"/>
        <end position="189"/>
    </location>
</feature>
<proteinExistence type="predicted"/>
<sequence length="362" mass="39858">MKTVAEEGKAPFSGSTLHPFLAQGSLAMAQSASNQGAAPSTTPAHQEETTFKKYNSTDAERYAAYRPTYNPKLIELVIKQHTSTDGQTLRVLDIGCGPGIATRQIASYFQHVLGIDASPAMIAKAQDTPCPSATGEQAEFQVCNSEEIDQLYDPESIDLITVATAAHWFDMPRFYAAAAKVLKPSGSIAMWCGGAFFVDPDTTPNAQAVQAKWTELELEVLRPFEAPGNVLCRELYEGLPMPWTIDLDTVSADIAAAMPLFDESSSMRREFNANGKPDPDPMFAETKGFMRHFRIPLDHVGRTLSTASPVTRWREAHREQLDKGEIEDCVDRVIRVTKENLPGQEWIEIAIATVLVIVKKRP</sequence>
<dbReference type="SUPFAM" id="SSF53335">
    <property type="entry name" value="S-adenosyl-L-methionine-dependent methyltransferases"/>
    <property type="match status" value="1"/>
</dbReference>
<evidence type="ECO:0000256" key="1">
    <source>
        <dbReference type="SAM" id="MobiDB-lite"/>
    </source>
</evidence>
<feature type="compositionally biased region" description="Polar residues" evidence="1">
    <location>
        <begin position="31"/>
        <end position="44"/>
    </location>
</feature>
<dbReference type="EMBL" id="JAVRRG010000064">
    <property type="protein sequence ID" value="KAK5092105.1"/>
    <property type="molecule type" value="Genomic_DNA"/>
</dbReference>
<evidence type="ECO:0000259" key="2">
    <source>
        <dbReference type="Pfam" id="PF08241"/>
    </source>
</evidence>
<dbReference type="CDD" id="cd02440">
    <property type="entry name" value="AdoMet_MTases"/>
    <property type="match status" value="1"/>
</dbReference>
<dbReference type="Pfam" id="PF08241">
    <property type="entry name" value="Methyltransf_11"/>
    <property type="match status" value="1"/>
</dbReference>
<dbReference type="Proteomes" id="UP001345013">
    <property type="component" value="Unassembled WGS sequence"/>
</dbReference>
<gene>
    <name evidence="3" type="ORF">LTR24_005546</name>
</gene>
<accession>A0ABR0K8N4</accession>
<feature type="region of interest" description="Disordered" evidence="1">
    <location>
        <begin position="31"/>
        <end position="55"/>
    </location>
</feature>
<keyword evidence="4" id="KW-1185">Reference proteome</keyword>
<dbReference type="InterPro" id="IPR013216">
    <property type="entry name" value="Methyltransf_11"/>
</dbReference>